<protein>
    <submittedName>
        <fullName evidence="2">Uncharacterized protein</fullName>
    </submittedName>
</protein>
<evidence type="ECO:0000313" key="2">
    <source>
        <dbReference type="EMBL" id="QHI99616.1"/>
    </source>
</evidence>
<gene>
    <name evidence="2" type="ORF">GT347_17525</name>
</gene>
<organism evidence="2 3">
    <name type="scientific">Xylophilus rhododendri</name>
    <dbReference type="NCBI Taxonomy" id="2697032"/>
    <lineage>
        <taxon>Bacteria</taxon>
        <taxon>Pseudomonadati</taxon>
        <taxon>Pseudomonadota</taxon>
        <taxon>Betaproteobacteria</taxon>
        <taxon>Burkholderiales</taxon>
        <taxon>Xylophilus</taxon>
    </lineage>
</organism>
<dbReference type="RefSeq" id="WP_160553428.1">
    <property type="nucleotide sequence ID" value="NZ_CP047650.1"/>
</dbReference>
<evidence type="ECO:0000313" key="3">
    <source>
        <dbReference type="Proteomes" id="UP000464787"/>
    </source>
</evidence>
<feature type="compositionally biased region" description="Polar residues" evidence="1">
    <location>
        <begin position="59"/>
        <end position="70"/>
    </location>
</feature>
<keyword evidence="3" id="KW-1185">Reference proteome</keyword>
<dbReference type="EMBL" id="CP047650">
    <property type="protein sequence ID" value="QHI99616.1"/>
    <property type="molecule type" value="Genomic_DNA"/>
</dbReference>
<evidence type="ECO:0000256" key="1">
    <source>
        <dbReference type="SAM" id="MobiDB-lite"/>
    </source>
</evidence>
<reference evidence="2 3" key="1">
    <citation type="submission" date="2020-01" db="EMBL/GenBank/DDBJ databases">
        <title>Genome sequencing of strain KACC 21265.</title>
        <authorList>
            <person name="Heo J."/>
            <person name="Kim S.-J."/>
            <person name="Kim J.-S."/>
            <person name="Hong S.-B."/>
            <person name="Kwon S.-W."/>
        </authorList>
    </citation>
    <scope>NUCLEOTIDE SEQUENCE [LARGE SCALE GENOMIC DNA]</scope>
    <source>
        <strain evidence="2 3">KACC 21265</strain>
    </source>
</reference>
<dbReference type="AlphaFoldDB" id="A0A857J702"/>
<feature type="compositionally biased region" description="Low complexity" evidence="1">
    <location>
        <begin position="30"/>
        <end position="43"/>
    </location>
</feature>
<name>A0A857J702_9BURK</name>
<proteinExistence type="predicted"/>
<dbReference type="KEGG" id="xyk:GT347_17525"/>
<accession>A0A857J702</accession>
<dbReference type="Proteomes" id="UP000464787">
    <property type="component" value="Chromosome"/>
</dbReference>
<sequence length="70" mass="7934">MSIHSFAPKPAARKHVQRQQQPARFWLNRQQQQQGYSEYQHGQVAPARASAPEFFETPTGAQNEKSGPTL</sequence>
<feature type="region of interest" description="Disordered" evidence="1">
    <location>
        <begin position="1"/>
        <end position="70"/>
    </location>
</feature>